<keyword evidence="2 4" id="KW-0479">Metal-binding</keyword>
<comment type="caution">
    <text evidence="6">The sequence shown here is derived from an EMBL/GenBank/DDBJ whole genome shotgun (WGS) entry which is preliminary data.</text>
</comment>
<reference evidence="6" key="1">
    <citation type="journal article" date="2023" name="Mol. Phylogenet. Evol.">
        <title>Genome-scale phylogeny and comparative genomics of the fungal order Sordariales.</title>
        <authorList>
            <person name="Hensen N."/>
            <person name="Bonometti L."/>
            <person name="Westerberg I."/>
            <person name="Brannstrom I.O."/>
            <person name="Guillou S."/>
            <person name="Cros-Aarteil S."/>
            <person name="Calhoun S."/>
            <person name="Haridas S."/>
            <person name="Kuo A."/>
            <person name="Mondo S."/>
            <person name="Pangilinan J."/>
            <person name="Riley R."/>
            <person name="LaButti K."/>
            <person name="Andreopoulos B."/>
            <person name="Lipzen A."/>
            <person name="Chen C."/>
            <person name="Yan M."/>
            <person name="Daum C."/>
            <person name="Ng V."/>
            <person name="Clum A."/>
            <person name="Steindorff A."/>
            <person name="Ohm R.A."/>
            <person name="Martin F."/>
            <person name="Silar P."/>
            <person name="Natvig D.O."/>
            <person name="Lalanne C."/>
            <person name="Gautier V."/>
            <person name="Ament-Velasquez S.L."/>
            <person name="Kruys A."/>
            <person name="Hutchinson M.I."/>
            <person name="Powell A.J."/>
            <person name="Barry K."/>
            <person name="Miller A.N."/>
            <person name="Grigoriev I.V."/>
            <person name="Debuchy R."/>
            <person name="Gladieux P."/>
            <person name="Hiltunen Thoren M."/>
            <person name="Johannesson H."/>
        </authorList>
    </citation>
    <scope>NUCLEOTIDE SEQUENCE</scope>
    <source>
        <strain evidence="6">CBS 990.96</strain>
    </source>
</reference>
<dbReference type="PANTHER" id="PTHR24305">
    <property type="entry name" value="CYTOCHROME P450"/>
    <property type="match status" value="1"/>
</dbReference>
<protein>
    <submittedName>
        <fullName evidence="6">Cytochrome P450 E-class, group IV</fullName>
    </submittedName>
</protein>
<dbReference type="PRINTS" id="PR00463">
    <property type="entry name" value="EP450I"/>
</dbReference>
<dbReference type="Proteomes" id="UP001301958">
    <property type="component" value="Unassembled WGS sequence"/>
</dbReference>
<dbReference type="InterPro" id="IPR001128">
    <property type="entry name" value="Cyt_P450"/>
</dbReference>
<feature type="transmembrane region" description="Helical" evidence="5">
    <location>
        <begin position="6"/>
        <end position="23"/>
    </location>
</feature>
<keyword evidence="7" id="KW-1185">Reference proteome</keyword>
<dbReference type="SUPFAM" id="SSF48264">
    <property type="entry name" value="Cytochrome P450"/>
    <property type="match status" value="1"/>
</dbReference>
<keyword evidence="5" id="KW-1133">Transmembrane helix</keyword>
<keyword evidence="5" id="KW-0812">Transmembrane</keyword>
<feature type="binding site" description="axial binding residue" evidence="4">
    <location>
        <position position="452"/>
    </location>
    <ligand>
        <name>heme</name>
        <dbReference type="ChEBI" id="CHEBI:30413"/>
    </ligand>
    <ligandPart>
        <name>Fe</name>
        <dbReference type="ChEBI" id="CHEBI:18248"/>
    </ligandPart>
</feature>
<dbReference type="PANTHER" id="PTHR24305:SF168">
    <property type="entry name" value="P450, PUTATIVE (EUROFUNG)-RELATED"/>
    <property type="match status" value="1"/>
</dbReference>
<sequence>MPVASLSATVFSLILALFLVNIIHRYQRWRRLANIPGSPLAGWTSLWLTRRFVGFRVFEDIRALSNKYGPLVRIAPNTIVCTDVDTLYRISEARTMYKKSKWYEYMTRIVPGSDNILSVCDPEARKQRLKQVIPGYTYKPSTTPDNPSSFEAGTHRALTSFINLIDSKYLSNAQSSTLMDFSEKCFFYTLDAFGEMAYSESFGSLQNDDDVLGIKRTGDGHLVLLLSFHCYPQVMTWLRRWPLVFLLPRVEENVGFGAVIGHARKLVEERMEPKGKEKQDLLQSFIDHGLKGDELVHEVAMSFFAASDTVASSLRITMLLLLTHPSIYFKLQNELDSACITSDGLLTAAQAKSFKYLQYVIKESLRLFPSSATLPFSKEVPEGGDTICGFHVPAGTNISTGSVVYAIGRDAQTWGDDADILRPERWDEKDEEKLNKMNRAWNFIFGGGKFVCVGKGIALMELGVVVGELIRRYDWSLPNILEMPKVENNTTWEAHDMFVRIEKRKVKETH</sequence>
<comment type="cofactor">
    <cofactor evidence="4">
        <name>heme</name>
        <dbReference type="ChEBI" id="CHEBI:30413"/>
    </cofactor>
</comment>
<evidence type="ECO:0000313" key="7">
    <source>
        <dbReference type="Proteomes" id="UP001301958"/>
    </source>
</evidence>
<evidence type="ECO:0000256" key="3">
    <source>
        <dbReference type="ARBA" id="ARBA00023004"/>
    </source>
</evidence>
<dbReference type="GO" id="GO:0004497">
    <property type="term" value="F:monooxygenase activity"/>
    <property type="evidence" value="ECO:0007669"/>
    <property type="project" value="InterPro"/>
</dbReference>
<keyword evidence="5" id="KW-0472">Membrane</keyword>
<evidence type="ECO:0000256" key="5">
    <source>
        <dbReference type="SAM" id="Phobius"/>
    </source>
</evidence>
<dbReference type="GO" id="GO:0020037">
    <property type="term" value="F:heme binding"/>
    <property type="evidence" value="ECO:0007669"/>
    <property type="project" value="InterPro"/>
</dbReference>
<gene>
    <name evidence="6" type="ORF">QBC38DRAFT_483531</name>
</gene>
<dbReference type="EMBL" id="MU865372">
    <property type="protein sequence ID" value="KAK4225203.1"/>
    <property type="molecule type" value="Genomic_DNA"/>
</dbReference>
<name>A0AAN7BL38_9PEZI</name>
<dbReference type="InterPro" id="IPR050121">
    <property type="entry name" value="Cytochrome_P450_monoxygenase"/>
</dbReference>
<dbReference type="GO" id="GO:0005506">
    <property type="term" value="F:iron ion binding"/>
    <property type="evidence" value="ECO:0007669"/>
    <property type="project" value="InterPro"/>
</dbReference>
<dbReference type="AlphaFoldDB" id="A0AAN7BL38"/>
<keyword evidence="1 4" id="KW-0349">Heme</keyword>
<proteinExistence type="predicted"/>
<evidence type="ECO:0000256" key="2">
    <source>
        <dbReference type="ARBA" id="ARBA00022723"/>
    </source>
</evidence>
<evidence type="ECO:0000313" key="6">
    <source>
        <dbReference type="EMBL" id="KAK4225203.1"/>
    </source>
</evidence>
<keyword evidence="3 4" id="KW-0408">Iron</keyword>
<reference evidence="6" key="2">
    <citation type="submission" date="2023-05" db="EMBL/GenBank/DDBJ databases">
        <authorList>
            <consortium name="Lawrence Berkeley National Laboratory"/>
            <person name="Steindorff A."/>
            <person name="Hensen N."/>
            <person name="Bonometti L."/>
            <person name="Westerberg I."/>
            <person name="Brannstrom I.O."/>
            <person name="Guillou S."/>
            <person name="Cros-Aarteil S."/>
            <person name="Calhoun S."/>
            <person name="Haridas S."/>
            <person name="Kuo A."/>
            <person name="Mondo S."/>
            <person name="Pangilinan J."/>
            <person name="Riley R."/>
            <person name="Labutti K."/>
            <person name="Andreopoulos B."/>
            <person name="Lipzen A."/>
            <person name="Chen C."/>
            <person name="Yanf M."/>
            <person name="Daum C."/>
            <person name="Ng V."/>
            <person name="Clum A."/>
            <person name="Ohm R."/>
            <person name="Martin F."/>
            <person name="Silar P."/>
            <person name="Natvig D."/>
            <person name="Lalanne C."/>
            <person name="Gautier V."/>
            <person name="Ament-Velasquez S.L."/>
            <person name="Kruys A."/>
            <person name="Hutchinson M.I."/>
            <person name="Powell A.J."/>
            <person name="Barry K."/>
            <person name="Miller A.N."/>
            <person name="Grigoriev I.V."/>
            <person name="Debuchy R."/>
            <person name="Gladieux P."/>
            <person name="Thoren M.H."/>
            <person name="Johannesson H."/>
        </authorList>
    </citation>
    <scope>NUCLEOTIDE SEQUENCE</scope>
    <source>
        <strain evidence="6">CBS 990.96</strain>
    </source>
</reference>
<accession>A0AAN7BL38</accession>
<evidence type="ECO:0000256" key="4">
    <source>
        <dbReference type="PIRSR" id="PIRSR602401-1"/>
    </source>
</evidence>
<dbReference type="Gene3D" id="1.10.630.10">
    <property type="entry name" value="Cytochrome P450"/>
    <property type="match status" value="1"/>
</dbReference>
<dbReference type="InterPro" id="IPR002401">
    <property type="entry name" value="Cyt_P450_E_grp-I"/>
</dbReference>
<evidence type="ECO:0000256" key="1">
    <source>
        <dbReference type="ARBA" id="ARBA00022617"/>
    </source>
</evidence>
<dbReference type="PRINTS" id="PR00385">
    <property type="entry name" value="P450"/>
</dbReference>
<dbReference type="Pfam" id="PF00067">
    <property type="entry name" value="p450"/>
    <property type="match status" value="1"/>
</dbReference>
<dbReference type="InterPro" id="IPR036396">
    <property type="entry name" value="Cyt_P450_sf"/>
</dbReference>
<organism evidence="6 7">
    <name type="scientific">Podospora fimiseda</name>
    <dbReference type="NCBI Taxonomy" id="252190"/>
    <lineage>
        <taxon>Eukaryota</taxon>
        <taxon>Fungi</taxon>
        <taxon>Dikarya</taxon>
        <taxon>Ascomycota</taxon>
        <taxon>Pezizomycotina</taxon>
        <taxon>Sordariomycetes</taxon>
        <taxon>Sordariomycetidae</taxon>
        <taxon>Sordariales</taxon>
        <taxon>Podosporaceae</taxon>
        <taxon>Podospora</taxon>
    </lineage>
</organism>
<dbReference type="GO" id="GO:0016705">
    <property type="term" value="F:oxidoreductase activity, acting on paired donors, with incorporation or reduction of molecular oxygen"/>
    <property type="evidence" value="ECO:0007669"/>
    <property type="project" value="InterPro"/>
</dbReference>